<comment type="caution">
    <text evidence="7">The sequence shown here is derived from an EMBL/GenBank/DDBJ whole genome shotgun (WGS) entry which is preliminary data.</text>
</comment>
<keyword evidence="2 5" id="KW-0812">Transmembrane</keyword>
<accession>A0A7C4FIC7</accession>
<protein>
    <submittedName>
        <fullName evidence="7">Signal peptidase I</fullName>
        <ecNumber evidence="7">3.4.21.89</ecNumber>
    </submittedName>
</protein>
<dbReference type="Pfam" id="PF10502">
    <property type="entry name" value="Peptidase_S26"/>
    <property type="match status" value="1"/>
</dbReference>
<dbReference type="CDD" id="cd06462">
    <property type="entry name" value="Peptidase_S24_S26"/>
    <property type="match status" value="1"/>
</dbReference>
<evidence type="ECO:0000313" key="7">
    <source>
        <dbReference type="EMBL" id="HGI88168.1"/>
    </source>
</evidence>
<dbReference type="AlphaFoldDB" id="A0A7C4FIC7"/>
<feature type="domain" description="Peptidase S26" evidence="6">
    <location>
        <begin position="39"/>
        <end position="121"/>
    </location>
</feature>
<feature type="transmembrane region" description="Helical" evidence="5">
    <location>
        <begin position="145"/>
        <end position="164"/>
    </location>
</feature>
<dbReference type="GO" id="GO:0009003">
    <property type="term" value="F:signal peptidase activity"/>
    <property type="evidence" value="ECO:0007669"/>
    <property type="project" value="UniProtKB-EC"/>
</dbReference>
<keyword evidence="3 5" id="KW-1133">Transmembrane helix</keyword>
<organism evidence="7">
    <name type="scientific">Ignisphaera aggregans</name>
    <dbReference type="NCBI Taxonomy" id="334771"/>
    <lineage>
        <taxon>Archaea</taxon>
        <taxon>Thermoproteota</taxon>
        <taxon>Thermoprotei</taxon>
        <taxon>Desulfurococcales</taxon>
        <taxon>Desulfurococcaceae</taxon>
        <taxon>Ignisphaera</taxon>
    </lineage>
</organism>
<evidence type="ECO:0000256" key="1">
    <source>
        <dbReference type="ARBA" id="ARBA00004370"/>
    </source>
</evidence>
<dbReference type="EC" id="3.4.21.89" evidence="7"/>
<proteinExistence type="predicted"/>
<sequence>MRYNPGDSLLKHGVDAMDSETRSAEGVKGRKRLALLYSLLIVISVLFLCKVISFPVAFMLVVGRSMEPTYRVGDLVIGVATYLRGFSVGDVVVWCRDFWRTACVVHRVVRVSGEYVVTQGDANPGPDTPVLSSAVSYVVVAHVPAYVWLPLVVLAVGSTGYFSYRESGKRLSVQPGLVAIALVATYIVINAAILGFTYIDNSPPFYYTPRVELLSAHLDPVKMVYVVEINTTEYSFVEAVCKLLGEIPAAVVGVANGSITRLSIHIPAEFFSYLWNRTSARGVSFLPSPPVAVQESFSISCSVVFDKATLSGNYIAAFSWREPVVKSFNDTLIIENVNPVPLVLRIELFSKARGSTVFAREYRVERFSTLAIDFSNVAPAPGDYDARVYYTFLGVVRGQGARIVIK</sequence>
<dbReference type="GO" id="GO:0004252">
    <property type="term" value="F:serine-type endopeptidase activity"/>
    <property type="evidence" value="ECO:0007669"/>
    <property type="project" value="InterPro"/>
</dbReference>
<feature type="transmembrane region" description="Helical" evidence="5">
    <location>
        <begin position="35"/>
        <end position="62"/>
    </location>
</feature>
<dbReference type="SUPFAM" id="SSF51306">
    <property type="entry name" value="LexA/Signal peptidase"/>
    <property type="match status" value="1"/>
</dbReference>
<gene>
    <name evidence="7" type="ORF">ENV14_07285</name>
</gene>
<evidence type="ECO:0000256" key="3">
    <source>
        <dbReference type="ARBA" id="ARBA00022989"/>
    </source>
</evidence>
<dbReference type="GO" id="GO:0016020">
    <property type="term" value="C:membrane"/>
    <property type="evidence" value="ECO:0007669"/>
    <property type="project" value="UniProtKB-SubCell"/>
</dbReference>
<evidence type="ECO:0000256" key="2">
    <source>
        <dbReference type="ARBA" id="ARBA00022692"/>
    </source>
</evidence>
<dbReference type="EMBL" id="DTFF01000063">
    <property type="protein sequence ID" value="HGI88168.1"/>
    <property type="molecule type" value="Genomic_DNA"/>
</dbReference>
<comment type="subcellular location">
    <subcellularLocation>
        <location evidence="1">Membrane</location>
    </subcellularLocation>
</comment>
<name>A0A7C4FIC7_9CREN</name>
<dbReference type="NCBIfam" id="TIGR02228">
    <property type="entry name" value="sigpep_I_arch"/>
    <property type="match status" value="1"/>
</dbReference>
<dbReference type="InterPro" id="IPR036286">
    <property type="entry name" value="LexA/Signal_pep-like_sf"/>
</dbReference>
<evidence type="ECO:0000256" key="4">
    <source>
        <dbReference type="ARBA" id="ARBA00023136"/>
    </source>
</evidence>
<dbReference type="InterPro" id="IPR001733">
    <property type="entry name" value="Peptidase_S26B"/>
</dbReference>
<dbReference type="InterPro" id="IPR019533">
    <property type="entry name" value="Peptidase_S26"/>
</dbReference>
<reference evidence="7" key="1">
    <citation type="journal article" date="2020" name="mSystems">
        <title>Genome- and Community-Level Interaction Insights into Carbon Utilization and Element Cycling Functions of Hydrothermarchaeota in Hydrothermal Sediment.</title>
        <authorList>
            <person name="Zhou Z."/>
            <person name="Liu Y."/>
            <person name="Xu W."/>
            <person name="Pan J."/>
            <person name="Luo Z.H."/>
            <person name="Li M."/>
        </authorList>
    </citation>
    <scope>NUCLEOTIDE SEQUENCE [LARGE SCALE GENOMIC DNA]</scope>
    <source>
        <strain evidence="7">SpSt-732</strain>
    </source>
</reference>
<evidence type="ECO:0000256" key="5">
    <source>
        <dbReference type="SAM" id="Phobius"/>
    </source>
</evidence>
<feature type="transmembrane region" description="Helical" evidence="5">
    <location>
        <begin position="176"/>
        <end position="199"/>
    </location>
</feature>
<dbReference type="GO" id="GO:0006465">
    <property type="term" value="P:signal peptide processing"/>
    <property type="evidence" value="ECO:0007669"/>
    <property type="project" value="InterPro"/>
</dbReference>
<keyword evidence="4 5" id="KW-0472">Membrane</keyword>
<keyword evidence="7" id="KW-0378">Hydrolase</keyword>
<evidence type="ECO:0000259" key="6">
    <source>
        <dbReference type="Pfam" id="PF10502"/>
    </source>
</evidence>